<dbReference type="Proteomes" id="UP001216558">
    <property type="component" value="Unassembled WGS sequence"/>
</dbReference>
<proteinExistence type="predicted"/>
<comment type="caution">
    <text evidence="1">The sequence shown here is derived from an EMBL/GenBank/DDBJ whole genome shotgun (WGS) entry which is preliminary data.</text>
</comment>
<protein>
    <submittedName>
        <fullName evidence="1">Uncharacterized protein</fullName>
    </submittedName>
</protein>
<reference evidence="1 2" key="1">
    <citation type="submission" date="2022-10" db="EMBL/GenBank/DDBJ databases">
        <title>Erythrobacter sp. sf7 Genome sequencing.</title>
        <authorList>
            <person name="Park S."/>
        </authorList>
    </citation>
    <scope>NUCLEOTIDE SEQUENCE [LARGE SCALE GENOMIC DNA]</scope>
    <source>
        <strain evidence="2">sf7</strain>
    </source>
</reference>
<evidence type="ECO:0000313" key="1">
    <source>
        <dbReference type="EMBL" id="MDC8755848.1"/>
    </source>
</evidence>
<evidence type="ECO:0000313" key="2">
    <source>
        <dbReference type="Proteomes" id="UP001216558"/>
    </source>
</evidence>
<name>A0ABT5JUM6_9SPHN</name>
<sequence length="172" mass="20161">MTCKITYCNKAYGQRWLKNLRRQSPKHFEILRAIVDEIEDKDGGDIVKSDLYARRPDIAEQIQRLGFDPIPSRGQMLKHNGNGIRHAKFAPSKSIAVVWEKIGEVIYVTFDDHAPIRYHRAIWHLRDITLGRPALPKKARTGGRHLRNLKKSWRVKYLRDLKGINLSDRYYE</sequence>
<gene>
    <name evidence="1" type="ORF">OIK40_14460</name>
</gene>
<dbReference type="EMBL" id="JAQQXQ010000014">
    <property type="protein sequence ID" value="MDC8755848.1"/>
    <property type="molecule type" value="Genomic_DNA"/>
</dbReference>
<keyword evidence="2" id="KW-1185">Reference proteome</keyword>
<organism evidence="1 2">
    <name type="scientific">Erythrobacter fulvus</name>
    <dbReference type="NCBI Taxonomy" id="2987523"/>
    <lineage>
        <taxon>Bacteria</taxon>
        <taxon>Pseudomonadati</taxon>
        <taxon>Pseudomonadota</taxon>
        <taxon>Alphaproteobacteria</taxon>
        <taxon>Sphingomonadales</taxon>
        <taxon>Erythrobacteraceae</taxon>
        <taxon>Erythrobacter/Porphyrobacter group</taxon>
        <taxon>Erythrobacter</taxon>
    </lineage>
</organism>
<dbReference type="RefSeq" id="WP_273679057.1">
    <property type="nucleotide sequence ID" value="NZ_JAQQXQ010000014.1"/>
</dbReference>
<accession>A0ABT5JUM6</accession>